<evidence type="ECO:0000313" key="2">
    <source>
        <dbReference type="Proteomes" id="UP001524642"/>
    </source>
</evidence>
<evidence type="ECO:0000313" key="1">
    <source>
        <dbReference type="EMBL" id="MCR0980595.1"/>
    </source>
</evidence>
<sequence>MIVERFPTFPSLTGFPVKRLRAVGAAYRQGVGEGLDRPTCLRLSIEAYVVAGGSRASAVADVPAMVEAIAAEMPGWLWAAATDWLEQQAGGGARSSVQLRLAA</sequence>
<comment type="caution">
    <text evidence="1">The sequence shown here is derived from an EMBL/GenBank/DDBJ whole genome shotgun (WGS) entry which is preliminary data.</text>
</comment>
<organism evidence="1 2">
    <name type="scientific">Roseomonas populi</name>
    <dbReference type="NCBI Taxonomy" id="3121582"/>
    <lineage>
        <taxon>Bacteria</taxon>
        <taxon>Pseudomonadati</taxon>
        <taxon>Pseudomonadota</taxon>
        <taxon>Alphaproteobacteria</taxon>
        <taxon>Acetobacterales</taxon>
        <taxon>Roseomonadaceae</taxon>
        <taxon>Roseomonas</taxon>
    </lineage>
</organism>
<dbReference type="RefSeq" id="WP_257714277.1">
    <property type="nucleotide sequence ID" value="NZ_JANJOU010000001.1"/>
</dbReference>
<reference evidence="1 2" key="1">
    <citation type="submission" date="2022-06" db="EMBL/GenBank/DDBJ databases">
        <title>Roseomonas CN29.</title>
        <authorList>
            <person name="Cheng Y."/>
            <person name="He X."/>
        </authorList>
    </citation>
    <scope>NUCLEOTIDE SEQUENCE [LARGE SCALE GENOMIC DNA]</scope>
    <source>
        <strain evidence="1 2">CN29</strain>
    </source>
</reference>
<dbReference type="EMBL" id="JANJOU010000001">
    <property type="protein sequence ID" value="MCR0980595.1"/>
    <property type="molecule type" value="Genomic_DNA"/>
</dbReference>
<protein>
    <submittedName>
        <fullName evidence="1">Uncharacterized protein</fullName>
    </submittedName>
</protein>
<gene>
    <name evidence="1" type="ORF">NRP21_00850</name>
</gene>
<proteinExistence type="predicted"/>
<name>A0ABT1WXM9_9PROT</name>
<accession>A0ABT1WXM9</accession>
<keyword evidence="2" id="KW-1185">Reference proteome</keyword>
<dbReference type="Proteomes" id="UP001524642">
    <property type="component" value="Unassembled WGS sequence"/>
</dbReference>